<keyword evidence="1" id="KW-0812">Transmembrane</keyword>
<organism evidence="2 3">
    <name type="scientific">Chlorella vulgaris</name>
    <name type="common">Green alga</name>
    <dbReference type="NCBI Taxonomy" id="3077"/>
    <lineage>
        <taxon>Eukaryota</taxon>
        <taxon>Viridiplantae</taxon>
        <taxon>Chlorophyta</taxon>
        <taxon>core chlorophytes</taxon>
        <taxon>Trebouxiophyceae</taxon>
        <taxon>Chlorellales</taxon>
        <taxon>Chlorellaceae</taxon>
        <taxon>Chlorella clade</taxon>
        <taxon>Chlorella</taxon>
    </lineage>
</organism>
<accession>A0A9D4TKM1</accession>
<sequence>MPTPRALLLGPHGLGTQQRHNQRRQLLTSLAGISVLAAVVLLVGLEGVHRSPATTGAAGERELLELGGASGGEGQRTRWWPRWERQLTEQETRVSAWRHRQSLVVYEETEAEEAMVASKATAELGAGSEAAAATGTLLTAKVGGSGRGRSGRLAKLVDKARARRATGRAAGVQR</sequence>
<name>A0A9D4TKM1_CHLVU</name>
<keyword evidence="3" id="KW-1185">Reference proteome</keyword>
<evidence type="ECO:0000313" key="3">
    <source>
        <dbReference type="Proteomes" id="UP001055712"/>
    </source>
</evidence>
<evidence type="ECO:0000313" key="2">
    <source>
        <dbReference type="EMBL" id="KAI3428286.1"/>
    </source>
</evidence>
<comment type="caution">
    <text evidence="2">The sequence shown here is derived from an EMBL/GenBank/DDBJ whole genome shotgun (WGS) entry which is preliminary data.</text>
</comment>
<proteinExistence type="predicted"/>
<feature type="transmembrane region" description="Helical" evidence="1">
    <location>
        <begin position="26"/>
        <end position="45"/>
    </location>
</feature>
<gene>
    <name evidence="2" type="ORF">D9Q98_006665</name>
</gene>
<keyword evidence="1" id="KW-1133">Transmembrane helix</keyword>
<keyword evidence="1" id="KW-0472">Membrane</keyword>
<protein>
    <submittedName>
        <fullName evidence="2">Uncharacterized protein</fullName>
    </submittedName>
</protein>
<dbReference type="Proteomes" id="UP001055712">
    <property type="component" value="Unassembled WGS sequence"/>
</dbReference>
<dbReference type="EMBL" id="SIDB01000009">
    <property type="protein sequence ID" value="KAI3428286.1"/>
    <property type="molecule type" value="Genomic_DNA"/>
</dbReference>
<dbReference type="AlphaFoldDB" id="A0A9D4TKM1"/>
<reference evidence="2" key="1">
    <citation type="journal article" date="2019" name="Plant J.">
        <title>Chlorella vulgaris genome assembly and annotation reveals the molecular basis for metabolic acclimation to high light conditions.</title>
        <authorList>
            <person name="Cecchin M."/>
            <person name="Marcolungo L."/>
            <person name="Rossato M."/>
            <person name="Girolomoni L."/>
            <person name="Cosentino E."/>
            <person name="Cuine S."/>
            <person name="Li-Beisson Y."/>
            <person name="Delledonne M."/>
            <person name="Ballottari M."/>
        </authorList>
    </citation>
    <scope>NUCLEOTIDE SEQUENCE</scope>
    <source>
        <strain evidence="2">211/11P</strain>
    </source>
</reference>
<evidence type="ECO:0000256" key="1">
    <source>
        <dbReference type="SAM" id="Phobius"/>
    </source>
</evidence>
<reference evidence="2" key="2">
    <citation type="submission" date="2020-11" db="EMBL/GenBank/DDBJ databases">
        <authorList>
            <person name="Cecchin M."/>
            <person name="Marcolungo L."/>
            <person name="Rossato M."/>
            <person name="Girolomoni L."/>
            <person name="Cosentino E."/>
            <person name="Cuine S."/>
            <person name="Li-Beisson Y."/>
            <person name="Delledonne M."/>
            <person name="Ballottari M."/>
        </authorList>
    </citation>
    <scope>NUCLEOTIDE SEQUENCE</scope>
    <source>
        <strain evidence="2">211/11P</strain>
        <tissue evidence="2">Whole cell</tissue>
    </source>
</reference>